<evidence type="ECO:0000256" key="1">
    <source>
        <dbReference type="SAM" id="MobiDB-lite"/>
    </source>
</evidence>
<evidence type="ECO:0000313" key="3">
    <source>
        <dbReference type="Proteomes" id="UP000815325"/>
    </source>
</evidence>
<evidence type="ECO:0000313" key="2">
    <source>
        <dbReference type="EMBL" id="KAF5830305.1"/>
    </source>
</evidence>
<dbReference type="PANTHER" id="PTHR36035:SF1">
    <property type="entry name" value="PROTEIN DISULFIDE-ISOMERASE SCO2"/>
    <property type="match status" value="1"/>
</dbReference>
<proteinExistence type="predicted"/>
<sequence>MLIHGSLVSNGLTRSLLRKPEIYSLRSKRRGCLSGVVKAASQDGSSSEDNKHLQKIKSLPLSLFTPYKNLPKPGQIVDEEELKCDPMMYNCRTPVYVYEEKCASCSGTGYVRHRPGNSRNGRGRGGLNKCLVCTGLGYVRLTTTRYEPQVPVDPQDDTQFSVGRTLPASEVKQTPKFDPMGPTAE</sequence>
<reference evidence="2" key="1">
    <citation type="submission" date="2017-08" db="EMBL/GenBank/DDBJ databases">
        <authorList>
            <person name="Polle J.E."/>
            <person name="Barry K."/>
            <person name="Cushman J."/>
            <person name="Schmutz J."/>
            <person name="Tran D."/>
            <person name="Hathwaick L.T."/>
            <person name="Yim W.C."/>
            <person name="Jenkins J."/>
            <person name="Mckie-Krisberg Z.M."/>
            <person name="Prochnik S."/>
            <person name="Lindquist E."/>
            <person name="Dockter R.B."/>
            <person name="Adam C."/>
            <person name="Molina H."/>
            <person name="Bunkerborg J."/>
            <person name="Jin E."/>
            <person name="Buchheim M."/>
            <person name="Magnuson J."/>
        </authorList>
    </citation>
    <scope>NUCLEOTIDE SEQUENCE</scope>
    <source>
        <strain evidence="2">CCAP 19/18</strain>
    </source>
</reference>
<accession>A0ABQ7G6U7</accession>
<gene>
    <name evidence="2" type="ORF">DUNSADRAFT_14759</name>
</gene>
<name>A0ABQ7G6U7_DUNSA</name>
<dbReference type="InterPro" id="IPR037477">
    <property type="entry name" value="SCO2"/>
</dbReference>
<dbReference type="Proteomes" id="UP000815325">
    <property type="component" value="Unassembled WGS sequence"/>
</dbReference>
<feature type="region of interest" description="Disordered" evidence="1">
    <location>
        <begin position="147"/>
        <end position="185"/>
    </location>
</feature>
<protein>
    <recommendedName>
        <fullName evidence="4">Encoded protein</fullName>
    </recommendedName>
</protein>
<dbReference type="EMBL" id="MU070057">
    <property type="protein sequence ID" value="KAF5830305.1"/>
    <property type="molecule type" value="Genomic_DNA"/>
</dbReference>
<evidence type="ECO:0008006" key="4">
    <source>
        <dbReference type="Google" id="ProtNLM"/>
    </source>
</evidence>
<keyword evidence="3" id="KW-1185">Reference proteome</keyword>
<organism evidence="2 3">
    <name type="scientific">Dunaliella salina</name>
    <name type="common">Green alga</name>
    <name type="synonym">Protococcus salinus</name>
    <dbReference type="NCBI Taxonomy" id="3046"/>
    <lineage>
        <taxon>Eukaryota</taxon>
        <taxon>Viridiplantae</taxon>
        <taxon>Chlorophyta</taxon>
        <taxon>core chlorophytes</taxon>
        <taxon>Chlorophyceae</taxon>
        <taxon>CS clade</taxon>
        <taxon>Chlamydomonadales</taxon>
        <taxon>Dunaliellaceae</taxon>
        <taxon>Dunaliella</taxon>
    </lineage>
</organism>
<dbReference type="PANTHER" id="PTHR36035">
    <property type="entry name" value="PROTEIN DISULFIDE-ISOMERASE SCO2"/>
    <property type="match status" value="1"/>
</dbReference>
<comment type="caution">
    <text evidence="2">The sequence shown here is derived from an EMBL/GenBank/DDBJ whole genome shotgun (WGS) entry which is preliminary data.</text>
</comment>